<dbReference type="AlphaFoldDB" id="A0A1E4TIJ1"/>
<name>A0A1E4TIJ1_9ASCO</name>
<protein>
    <submittedName>
        <fullName evidence="1">Uncharacterized protein</fullName>
    </submittedName>
</protein>
<accession>A0A1E4TIJ1</accession>
<dbReference type="EMBL" id="KV453841">
    <property type="protein sequence ID" value="ODV91498.1"/>
    <property type="molecule type" value="Genomic_DNA"/>
</dbReference>
<gene>
    <name evidence="1" type="ORF">CANCADRAFT_29915</name>
</gene>
<keyword evidence="2" id="KW-1185">Reference proteome</keyword>
<proteinExistence type="predicted"/>
<evidence type="ECO:0000313" key="2">
    <source>
        <dbReference type="Proteomes" id="UP000095023"/>
    </source>
</evidence>
<dbReference type="Proteomes" id="UP000095023">
    <property type="component" value="Unassembled WGS sequence"/>
</dbReference>
<organism evidence="1 2">
    <name type="scientific">Tortispora caseinolytica NRRL Y-17796</name>
    <dbReference type="NCBI Taxonomy" id="767744"/>
    <lineage>
        <taxon>Eukaryota</taxon>
        <taxon>Fungi</taxon>
        <taxon>Dikarya</taxon>
        <taxon>Ascomycota</taxon>
        <taxon>Saccharomycotina</taxon>
        <taxon>Trigonopsidomycetes</taxon>
        <taxon>Trigonopsidales</taxon>
        <taxon>Trigonopsidaceae</taxon>
        <taxon>Tortispora</taxon>
    </lineage>
</organism>
<reference evidence="2" key="1">
    <citation type="submission" date="2016-02" db="EMBL/GenBank/DDBJ databases">
        <title>Comparative genomics of biotechnologically important yeasts.</title>
        <authorList>
            <consortium name="DOE Joint Genome Institute"/>
            <person name="Riley R."/>
            <person name="Haridas S."/>
            <person name="Wolfe K.H."/>
            <person name="Lopes M.R."/>
            <person name="Hittinger C.T."/>
            <person name="Goker M."/>
            <person name="Salamov A."/>
            <person name="Wisecaver J."/>
            <person name="Long T.M."/>
            <person name="Aerts A.L."/>
            <person name="Barry K."/>
            <person name="Choi C."/>
            <person name="Clum A."/>
            <person name="Coughlan A.Y."/>
            <person name="Deshpande S."/>
            <person name="Douglass A.P."/>
            <person name="Hanson S.J."/>
            <person name="Klenk H.-P."/>
            <person name="Labutti K."/>
            <person name="Lapidus A."/>
            <person name="Lindquist E."/>
            <person name="Lipzen A."/>
            <person name="Meier-Kolthoff J.P."/>
            <person name="Ohm R.A."/>
            <person name="Otillar R.P."/>
            <person name="Pangilinan J."/>
            <person name="Peng Y."/>
            <person name="Rokas A."/>
            <person name="Rosa C.A."/>
            <person name="Scheuner C."/>
            <person name="Sibirny A.A."/>
            <person name="Slot J.C."/>
            <person name="Stielow J.B."/>
            <person name="Sun H."/>
            <person name="Kurtzman C.P."/>
            <person name="Blackwell M."/>
            <person name="Jeffries T.W."/>
            <person name="Grigoriev I.V."/>
        </authorList>
    </citation>
    <scope>NUCLEOTIDE SEQUENCE [LARGE SCALE GENOMIC DNA]</scope>
    <source>
        <strain evidence="2">NRRL Y-17796</strain>
    </source>
</reference>
<sequence>MIAYLINGWLQHSYWPRGVIVLTEAYIQKKSTINTGFLYPRTVFKKETEKREKLISCCMNLPSQLIRVIEICGR</sequence>
<evidence type="ECO:0000313" key="1">
    <source>
        <dbReference type="EMBL" id="ODV91498.1"/>
    </source>
</evidence>